<organism evidence="14 15">
    <name type="scientific">Sporisorium scitamineum</name>
    <dbReference type="NCBI Taxonomy" id="49012"/>
    <lineage>
        <taxon>Eukaryota</taxon>
        <taxon>Fungi</taxon>
        <taxon>Dikarya</taxon>
        <taxon>Basidiomycota</taxon>
        <taxon>Ustilaginomycotina</taxon>
        <taxon>Ustilaginomycetes</taxon>
        <taxon>Ustilaginales</taxon>
        <taxon>Ustilaginaceae</taxon>
        <taxon>Sporisorium</taxon>
    </lineage>
</organism>
<keyword evidence="8" id="KW-0464">Manganese</keyword>
<accession>A0A0F7SA67</accession>
<comment type="cofactor">
    <cofactor evidence="2">
        <name>Mg(2+)</name>
        <dbReference type="ChEBI" id="CHEBI:18420"/>
    </cofactor>
</comment>
<evidence type="ECO:0000313" key="15">
    <source>
        <dbReference type="Proteomes" id="UP000242770"/>
    </source>
</evidence>
<dbReference type="AlphaFoldDB" id="A0A0F7SA67"/>
<dbReference type="SMART" id="SM00332">
    <property type="entry name" value="PP2Cc"/>
    <property type="match status" value="1"/>
</dbReference>
<evidence type="ECO:0000256" key="7">
    <source>
        <dbReference type="ARBA" id="ARBA00022912"/>
    </source>
</evidence>
<dbReference type="PANTHER" id="PTHR13832:SF565">
    <property type="entry name" value="AT28366P-RELATED"/>
    <property type="match status" value="1"/>
</dbReference>
<evidence type="ECO:0000256" key="11">
    <source>
        <dbReference type="SAM" id="MobiDB-lite"/>
    </source>
</evidence>
<dbReference type="GO" id="GO:0004722">
    <property type="term" value="F:protein serine/threonine phosphatase activity"/>
    <property type="evidence" value="ECO:0007669"/>
    <property type="project" value="UniProtKB-EC"/>
</dbReference>
<dbReference type="InterPro" id="IPR036457">
    <property type="entry name" value="PPM-type-like_dom_sf"/>
</dbReference>
<dbReference type="FunFam" id="3.60.40.10:FF:000016">
    <property type="entry name" value="Protein phosphatase 2C"/>
    <property type="match status" value="1"/>
</dbReference>
<dbReference type="InterPro" id="IPR015655">
    <property type="entry name" value="PP2C"/>
</dbReference>
<keyword evidence="7 10" id="KW-0904">Protein phosphatase</keyword>
<keyword evidence="6 10" id="KW-0378">Hydrolase</keyword>
<dbReference type="PROSITE" id="PS51746">
    <property type="entry name" value="PPM_2"/>
    <property type="match status" value="1"/>
</dbReference>
<dbReference type="SUPFAM" id="SSF81606">
    <property type="entry name" value="PP2C-like"/>
    <property type="match status" value="1"/>
</dbReference>
<dbReference type="InterPro" id="IPR001932">
    <property type="entry name" value="PPM-type_phosphatase-like_dom"/>
</dbReference>
<dbReference type="STRING" id="49012.A0A0F7SA67"/>
<keyword evidence="5" id="KW-0479">Metal-binding</keyword>
<protein>
    <recommendedName>
        <fullName evidence="4">protein-serine/threonine phosphatase</fullName>
        <ecNumber evidence="4">3.1.3.16</ecNumber>
    </recommendedName>
</protein>
<name>A0A0F7SA67_9BASI</name>
<evidence type="ECO:0000256" key="9">
    <source>
        <dbReference type="ARBA" id="ARBA00048832"/>
    </source>
</evidence>
<evidence type="ECO:0000256" key="4">
    <source>
        <dbReference type="ARBA" id="ARBA00013081"/>
    </source>
</evidence>
<reference evidence="14" key="3">
    <citation type="submission" date="2014-06" db="EMBL/GenBank/DDBJ databases">
        <authorList>
            <person name="Berkman J.Paul."/>
        </authorList>
    </citation>
    <scope>NUCLEOTIDE SEQUENCE [LARGE SCALE GENOMIC DNA]</scope>
</reference>
<comment type="catalytic activity">
    <reaction evidence="9">
        <text>O-phospho-L-threonyl-[protein] + H2O = L-threonyl-[protein] + phosphate</text>
        <dbReference type="Rhea" id="RHEA:47004"/>
        <dbReference type="Rhea" id="RHEA-COMP:11060"/>
        <dbReference type="Rhea" id="RHEA-COMP:11605"/>
        <dbReference type="ChEBI" id="CHEBI:15377"/>
        <dbReference type="ChEBI" id="CHEBI:30013"/>
        <dbReference type="ChEBI" id="CHEBI:43474"/>
        <dbReference type="ChEBI" id="CHEBI:61977"/>
        <dbReference type="EC" id="3.1.3.16"/>
    </reaction>
    <physiologicalReaction direction="left-to-right" evidence="9">
        <dbReference type="Rhea" id="RHEA:47005"/>
    </physiologicalReaction>
</comment>
<proteinExistence type="inferred from homology"/>
<feature type="compositionally biased region" description="Basic and acidic residues" evidence="11">
    <location>
        <begin position="443"/>
        <end position="476"/>
    </location>
</feature>
<evidence type="ECO:0000256" key="10">
    <source>
        <dbReference type="RuleBase" id="RU003465"/>
    </source>
</evidence>
<evidence type="ECO:0000259" key="12">
    <source>
        <dbReference type="PROSITE" id="PS51746"/>
    </source>
</evidence>
<evidence type="ECO:0000256" key="8">
    <source>
        <dbReference type="ARBA" id="ARBA00023211"/>
    </source>
</evidence>
<evidence type="ECO:0000313" key="14">
    <source>
        <dbReference type="EMBL" id="CDW99171.1"/>
    </source>
</evidence>
<feature type="compositionally biased region" description="Acidic residues" evidence="11">
    <location>
        <begin position="409"/>
        <end position="418"/>
    </location>
</feature>
<evidence type="ECO:0000256" key="6">
    <source>
        <dbReference type="ARBA" id="ARBA00022801"/>
    </source>
</evidence>
<dbReference type="Proteomes" id="UP000242770">
    <property type="component" value="Unassembled WGS sequence"/>
</dbReference>
<dbReference type="Pfam" id="PF00481">
    <property type="entry name" value="PP2C"/>
    <property type="match status" value="1"/>
</dbReference>
<feature type="compositionally biased region" description="Polar residues" evidence="11">
    <location>
        <begin position="332"/>
        <end position="350"/>
    </location>
</feature>
<dbReference type="GO" id="GO:0046872">
    <property type="term" value="F:metal ion binding"/>
    <property type="evidence" value="ECO:0007669"/>
    <property type="project" value="UniProtKB-KW"/>
</dbReference>
<comment type="similarity">
    <text evidence="3 10">Belongs to the PP2C family.</text>
</comment>
<gene>
    <name evidence="14" type="primary">SSCI71040.1</name>
    <name evidence="13" type="ORF">SPSC_00852</name>
</gene>
<reference evidence="13" key="1">
    <citation type="submission" date="2014-06" db="EMBL/GenBank/DDBJ databases">
        <authorList>
            <person name="Ju J."/>
            <person name="Zhang J."/>
        </authorList>
    </citation>
    <scope>NUCLEOTIDE SEQUENCE</scope>
    <source>
        <strain evidence="13">SscI8</strain>
    </source>
</reference>
<evidence type="ECO:0000256" key="5">
    <source>
        <dbReference type="ARBA" id="ARBA00022723"/>
    </source>
</evidence>
<reference evidence="15" key="2">
    <citation type="submission" date="2014-06" db="EMBL/GenBank/DDBJ databases">
        <authorList>
            <person name="Berkman P.J."/>
        </authorList>
    </citation>
    <scope>NUCLEOTIDE SEQUENCE [LARGE SCALE GENOMIC DNA]</scope>
</reference>
<evidence type="ECO:0000256" key="1">
    <source>
        <dbReference type="ARBA" id="ARBA00001936"/>
    </source>
</evidence>
<dbReference type="InterPro" id="IPR000222">
    <property type="entry name" value="PP2C_BS"/>
</dbReference>
<keyword evidence="15" id="KW-1185">Reference proteome</keyword>
<evidence type="ECO:0000256" key="3">
    <source>
        <dbReference type="ARBA" id="ARBA00006702"/>
    </source>
</evidence>
<dbReference type="Gene3D" id="3.60.40.10">
    <property type="entry name" value="PPM-type phosphatase domain"/>
    <property type="match status" value="1"/>
</dbReference>
<comment type="cofactor">
    <cofactor evidence="1">
        <name>Mn(2+)</name>
        <dbReference type="ChEBI" id="CHEBI:29035"/>
    </cofactor>
</comment>
<dbReference type="EC" id="3.1.3.16" evidence="4"/>
<dbReference type="PANTHER" id="PTHR13832">
    <property type="entry name" value="PROTEIN PHOSPHATASE 2C"/>
    <property type="match status" value="1"/>
</dbReference>
<feature type="domain" description="PPM-type phosphatase" evidence="12">
    <location>
        <begin position="23"/>
        <end position="297"/>
    </location>
</feature>
<dbReference type="OrthoDB" id="10264738at2759"/>
<dbReference type="EMBL" id="LK056655">
    <property type="protein sequence ID" value="CDU22222.1"/>
    <property type="molecule type" value="Genomic_DNA"/>
</dbReference>
<evidence type="ECO:0000313" key="13">
    <source>
        <dbReference type="EMBL" id="CDU22222.1"/>
    </source>
</evidence>
<dbReference type="CDD" id="cd00143">
    <property type="entry name" value="PP2Cc"/>
    <property type="match status" value="1"/>
</dbReference>
<feature type="region of interest" description="Disordered" evidence="11">
    <location>
        <begin position="409"/>
        <end position="476"/>
    </location>
</feature>
<dbReference type="PROSITE" id="PS01032">
    <property type="entry name" value="PPM_1"/>
    <property type="match status" value="1"/>
</dbReference>
<sequence>MGQTLSEPVTEKTTSSGGNDSVFYAISEMQGWRISMEDSHTTILDIKNAAGDIVGNFFGVFDGHGGSSIAQYCGRNMHNTLISEEKFKQGEYAQALEKAFLDVDEDLKKDLNYINDPSGCTAVTAFIKTVDNDSKRVEKVFVANAGDSRCVLSQGGSVIDLSIDHKPTLDSERERIENAGGYVSWGRVNGNLALSRAIGDFEFKRSFELPVEQQIVTAFPEVLPHDVDAKDEFLVLACDGIWDCLTSQQVVDIVRRSVANGKELNDICEDLMERCLAPDSDTGGIGCDNMTVCIVALLNGRTKKEWYQWIKDNIEVVHDGYLTPAQVPPVFQSAQPSSRGQESGNDGTVSIQSLLSGGLARGEGGEDGAAGSLRLPGGLAGALSGAGIVFRPGGRSEEGEVVYEAHVVDEEDSGDEQSDQSSTDSGAKASTNPNDDQGAAEPRLVESPHADAKPASSKESDKMDVDDEKPAETSSA</sequence>
<evidence type="ECO:0000256" key="2">
    <source>
        <dbReference type="ARBA" id="ARBA00001946"/>
    </source>
</evidence>
<feature type="region of interest" description="Disordered" evidence="11">
    <location>
        <begin position="328"/>
        <end position="350"/>
    </location>
</feature>
<dbReference type="EMBL" id="CCFA01004274">
    <property type="protein sequence ID" value="CDW99171.1"/>
    <property type="molecule type" value="Genomic_DNA"/>
</dbReference>